<evidence type="ECO:0000256" key="11">
    <source>
        <dbReference type="ARBA" id="ARBA00023136"/>
    </source>
</evidence>
<dbReference type="GO" id="GO:0035803">
    <property type="term" value="P:egg coat formation"/>
    <property type="evidence" value="ECO:0007669"/>
    <property type="project" value="UniProtKB-UniRule"/>
</dbReference>
<dbReference type="GO" id="GO:2000344">
    <property type="term" value="P:positive regulation of acrosome reaction"/>
    <property type="evidence" value="ECO:0007669"/>
    <property type="project" value="UniProtKB-UniRule"/>
</dbReference>
<accession>A0A7L0WH62</accession>
<evidence type="ECO:0000256" key="14">
    <source>
        <dbReference type="RuleBase" id="RU367066"/>
    </source>
</evidence>
<evidence type="ECO:0000256" key="2">
    <source>
        <dbReference type="ARBA" id="ARBA00006735"/>
    </source>
</evidence>
<sequence length="386" mass="41482">MGAAYSPWGFLRGEAELWGAQSLGQPSPWAWVDVSQLQAASPLHPVSVQCQEAQLVVTVRRDLFGTGRLVRAADLTLGTAACPAQDAAESVVTFVAALHECGSTLRVTPEALIYTTSLNYSPVHAGSPVVIRTSPAVVPIECHYPRRNNVSSHAVRPTWAPFRSTLSSEERLLFSLRLMTDDWSSERASTVFRLGEVLHLQAAVSAENHTPLRLFVESCVATASPDRGSSPQYAFIDSSGCMVDGQLDDATSMFISPRPRPDVLQFAVDAFKFAGDSSSLLYITCRLKVSPAAQAPDPLNKACSFHKPSGLWVPVEGTRAVCSCCEARSCGAVGLSRWLPPPSRWRGGRSRRELPPGPALGEADVVLGPLLVHGWQQPVGRMPSGG</sequence>
<dbReference type="PRINTS" id="PR00023">
    <property type="entry name" value="ZPELLUCIDA"/>
</dbReference>
<evidence type="ECO:0000313" key="17">
    <source>
        <dbReference type="Proteomes" id="UP000562322"/>
    </source>
</evidence>
<reference evidence="16 17" key="1">
    <citation type="submission" date="2019-09" db="EMBL/GenBank/DDBJ databases">
        <title>Bird 10,000 Genomes (B10K) Project - Family phase.</title>
        <authorList>
            <person name="Zhang G."/>
        </authorList>
    </citation>
    <scope>NUCLEOTIDE SEQUENCE [LARGE SCALE GENOMIC DNA]</scope>
    <source>
        <strain evidence="16">B10K-DU-001-39</strain>
        <tissue evidence="16">Muscle</tissue>
    </source>
</reference>
<dbReference type="GO" id="GO:0035804">
    <property type="term" value="F:structural constituent of egg coat"/>
    <property type="evidence" value="ECO:0007669"/>
    <property type="project" value="UniProtKB-UniRule"/>
</dbReference>
<dbReference type="InterPro" id="IPR048290">
    <property type="entry name" value="ZP_chr"/>
</dbReference>
<feature type="domain" description="ZP" evidence="15">
    <location>
        <begin position="49"/>
        <end position="310"/>
    </location>
</feature>
<evidence type="ECO:0000256" key="7">
    <source>
        <dbReference type="ARBA" id="ARBA00022685"/>
    </source>
</evidence>
<evidence type="ECO:0000256" key="8">
    <source>
        <dbReference type="ARBA" id="ARBA00022692"/>
    </source>
</evidence>
<dbReference type="GO" id="GO:0032190">
    <property type="term" value="F:acrosin binding"/>
    <property type="evidence" value="ECO:0007669"/>
    <property type="project" value="TreeGrafter"/>
</dbReference>
<evidence type="ECO:0000256" key="9">
    <source>
        <dbReference type="ARBA" id="ARBA00022729"/>
    </source>
</evidence>
<keyword evidence="12 14" id="KW-1015">Disulfide bond</keyword>
<keyword evidence="8" id="KW-0812">Transmembrane</keyword>
<proteinExistence type="inferred from homology"/>
<evidence type="ECO:0000256" key="5">
    <source>
        <dbReference type="ARBA" id="ARBA00022525"/>
    </source>
</evidence>
<dbReference type="InterPro" id="IPR055355">
    <property type="entry name" value="ZP-C"/>
</dbReference>
<dbReference type="AlphaFoldDB" id="A0A7L0WH62"/>
<evidence type="ECO:0000256" key="10">
    <source>
        <dbReference type="ARBA" id="ARBA00022989"/>
    </source>
</evidence>
<dbReference type="FunFam" id="2.60.40.4100:FF:000002">
    <property type="entry name" value="Zona pellucida sperm-binding protein 3"/>
    <property type="match status" value="1"/>
</dbReference>
<comment type="subcellular location">
    <subcellularLocation>
        <location evidence="1">Secreted</location>
        <location evidence="1">Extracellular space</location>
        <location evidence="1">Extracellular matrix</location>
    </subcellularLocation>
    <subcellularLocation>
        <location evidence="14">Zona pellucida</location>
    </subcellularLocation>
    <subcellularLocation>
        <location evidence="14">Cell membrane</location>
        <topology evidence="14">Single-pass type I membrane protein</topology>
    </subcellularLocation>
</comment>
<protein>
    <recommendedName>
        <fullName evidence="3 14">Zona pellucida sperm-binding protein 3</fullName>
    </recommendedName>
</protein>
<dbReference type="PANTHER" id="PTHR11576:SF2">
    <property type="entry name" value="ZONA PELLUCIDA SPERM-BINDING PROTEIN 3"/>
    <property type="match status" value="1"/>
</dbReference>
<dbReference type="InterPro" id="IPR042235">
    <property type="entry name" value="ZP-C_dom"/>
</dbReference>
<feature type="non-terminal residue" evidence="16">
    <location>
        <position position="1"/>
    </location>
</feature>
<keyword evidence="9 14" id="KW-0732">Signal</keyword>
<comment type="function">
    <text evidence="14">Component of the zona pellucida, an extracellular matrix surrounding oocytes which mediates sperm binding, induction of the acrosome reaction and prevents post-fertilization polyspermy. The zona pellucida is composed of 3 to 4 glycoproteins, ZP1, ZP2, ZP3, and ZP4. ZP3 is essential for sperm binding and zona matrix formation.</text>
</comment>
<dbReference type="Proteomes" id="UP000562322">
    <property type="component" value="Unassembled WGS sequence"/>
</dbReference>
<evidence type="ECO:0000256" key="6">
    <source>
        <dbReference type="ARBA" id="ARBA00022530"/>
    </source>
</evidence>
<gene>
    <name evidence="16" type="primary">Zp3_1</name>
    <name evidence="16" type="ORF">ALELAT_R11720</name>
</gene>
<dbReference type="SMART" id="SM00241">
    <property type="entry name" value="ZP"/>
    <property type="match status" value="1"/>
</dbReference>
<dbReference type="GO" id="GO:0007339">
    <property type="term" value="P:binding of sperm to zona pellucida"/>
    <property type="evidence" value="ECO:0007669"/>
    <property type="project" value="UniProtKB-UniRule"/>
</dbReference>
<keyword evidence="11" id="KW-0472">Membrane</keyword>
<keyword evidence="5 14" id="KW-0964">Secreted</keyword>
<dbReference type="Pfam" id="PF00100">
    <property type="entry name" value="Zona_pellucida"/>
    <property type="match status" value="1"/>
</dbReference>
<keyword evidence="6 14" id="KW-0272">Extracellular matrix</keyword>
<evidence type="ECO:0000256" key="12">
    <source>
        <dbReference type="ARBA" id="ARBA00023157"/>
    </source>
</evidence>
<dbReference type="PROSITE" id="PS51034">
    <property type="entry name" value="ZP_2"/>
    <property type="match status" value="1"/>
</dbReference>
<dbReference type="EMBL" id="VXAV01007076">
    <property type="protein sequence ID" value="NXL90457.1"/>
    <property type="molecule type" value="Genomic_DNA"/>
</dbReference>
<dbReference type="PANTHER" id="PTHR11576">
    <property type="entry name" value="ZONA PELLUCIDA SPERM-BINDING PROTEIN 3"/>
    <property type="match status" value="1"/>
</dbReference>
<comment type="similarity">
    <text evidence="2 14">Belongs to the ZP domain family. ZPC subfamily.</text>
</comment>
<keyword evidence="17" id="KW-1185">Reference proteome</keyword>
<name>A0A7L0WH62_ALELA</name>
<organism evidence="16 17">
    <name type="scientific">Alectura lathami</name>
    <name type="common">Australian brush turkey</name>
    <dbReference type="NCBI Taxonomy" id="81907"/>
    <lineage>
        <taxon>Eukaryota</taxon>
        <taxon>Metazoa</taxon>
        <taxon>Chordata</taxon>
        <taxon>Craniata</taxon>
        <taxon>Vertebrata</taxon>
        <taxon>Euteleostomi</taxon>
        <taxon>Archelosauria</taxon>
        <taxon>Archosauria</taxon>
        <taxon>Dinosauria</taxon>
        <taxon>Saurischia</taxon>
        <taxon>Theropoda</taxon>
        <taxon>Coelurosauria</taxon>
        <taxon>Aves</taxon>
        <taxon>Neognathae</taxon>
        <taxon>Galloanserae</taxon>
        <taxon>Galliformes</taxon>
        <taxon>Megapodiidae</taxon>
        <taxon>Alectura</taxon>
    </lineage>
</organism>
<dbReference type="Gene3D" id="2.60.40.4100">
    <property type="entry name" value="Zona pellucida, ZP-C domain"/>
    <property type="match status" value="1"/>
</dbReference>
<evidence type="ECO:0000256" key="13">
    <source>
        <dbReference type="ARBA" id="ARBA00023180"/>
    </source>
</evidence>
<dbReference type="InterPro" id="IPR001507">
    <property type="entry name" value="ZP_dom"/>
</dbReference>
<comment type="PTM">
    <text evidence="14">Proteolytically cleaved before the transmembrane segment to yield the secreted ectodomain incorporated in the zona pellucida.</text>
</comment>
<feature type="non-terminal residue" evidence="16">
    <location>
        <position position="386"/>
    </location>
</feature>
<dbReference type="InterPro" id="IPR055356">
    <property type="entry name" value="ZP-N"/>
</dbReference>
<dbReference type="Gene3D" id="2.60.40.3210">
    <property type="entry name" value="Zona pellucida, ZP-N domain"/>
    <property type="match status" value="1"/>
</dbReference>
<dbReference type="GO" id="GO:0005886">
    <property type="term" value="C:plasma membrane"/>
    <property type="evidence" value="ECO:0007669"/>
    <property type="project" value="UniProtKB-SubCell"/>
</dbReference>
<comment type="caution">
    <text evidence="16">The sequence shown here is derived from an EMBL/GenBank/DDBJ whole genome shotgun (WGS) entry which is preliminary data.</text>
</comment>
<evidence type="ECO:0000259" key="15">
    <source>
        <dbReference type="PROSITE" id="PS51034"/>
    </source>
</evidence>
<keyword evidence="10" id="KW-1133">Transmembrane helix</keyword>
<evidence type="ECO:0000256" key="1">
    <source>
        <dbReference type="ARBA" id="ARBA00004498"/>
    </source>
</evidence>
<keyword evidence="13" id="KW-0325">Glycoprotein</keyword>
<comment type="domain">
    <text evidence="14">The ZP domain is involved in the polymerization of the ZP proteins to form the zona pellucida.</text>
</comment>
<dbReference type="GO" id="GO:0035805">
    <property type="term" value="C:egg coat"/>
    <property type="evidence" value="ECO:0007669"/>
    <property type="project" value="UniProtKB-SubCell"/>
</dbReference>
<keyword evidence="7 14" id="KW-0165">Cleavage on pair of basic residues</keyword>
<evidence type="ECO:0000256" key="4">
    <source>
        <dbReference type="ARBA" id="ARBA00022475"/>
    </source>
</evidence>
<keyword evidence="4 14" id="KW-1003">Cell membrane</keyword>
<evidence type="ECO:0000256" key="3">
    <source>
        <dbReference type="ARBA" id="ARBA00017980"/>
    </source>
</evidence>
<dbReference type="Pfam" id="PF23344">
    <property type="entry name" value="ZP-N"/>
    <property type="match status" value="1"/>
</dbReference>
<evidence type="ECO:0000313" key="16">
    <source>
        <dbReference type="EMBL" id="NXL90457.1"/>
    </source>
</evidence>
<dbReference type="FunFam" id="2.60.40.3210:FF:000001">
    <property type="entry name" value="Zona pellucida sperm-binding protein 3"/>
    <property type="match status" value="1"/>
</dbReference>
<dbReference type="OrthoDB" id="8880842at2759"/>